<evidence type="ECO:0000313" key="5">
    <source>
        <dbReference type="Proteomes" id="UP000010296"/>
    </source>
</evidence>
<keyword evidence="2" id="KW-0472">Membrane</keyword>
<keyword evidence="2" id="KW-1133">Transmembrane helix</keyword>
<keyword evidence="5" id="KW-1185">Reference proteome</keyword>
<dbReference type="AlphaFoldDB" id="E6LCW9"/>
<dbReference type="Proteomes" id="UP000010296">
    <property type="component" value="Unassembled WGS sequence"/>
</dbReference>
<feature type="compositionally biased region" description="Low complexity" evidence="1">
    <location>
        <begin position="195"/>
        <end position="205"/>
    </location>
</feature>
<reference evidence="4 5" key="1">
    <citation type="submission" date="2010-12" db="EMBL/GenBank/DDBJ databases">
        <authorList>
            <person name="Muzny D."/>
            <person name="Qin X."/>
            <person name="Deng J."/>
            <person name="Jiang H."/>
            <person name="Liu Y."/>
            <person name="Qu J."/>
            <person name="Song X.-Z."/>
            <person name="Zhang L."/>
            <person name="Thornton R."/>
            <person name="Coyle M."/>
            <person name="Francisco L."/>
            <person name="Jackson L."/>
            <person name="Javaid M."/>
            <person name="Korchina V."/>
            <person name="Kovar C."/>
            <person name="Mata R."/>
            <person name="Mathew T."/>
            <person name="Ngo R."/>
            <person name="Nguyen L."/>
            <person name="Nguyen N."/>
            <person name="Okwuonu G."/>
            <person name="Ongeri F."/>
            <person name="Pham C."/>
            <person name="Simmons D."/>
            <person name="Wilczek-Boney K."/>
            <person name="Hale W."/>
            <person name="Jakkamsetti A."/>
            <person name="Pham P."/>
            <person name="Ruth R."/>
            <person name="San Lucas F."/>
            <person name="Warren J."/>
            <person name="Zhang J."/>
            <person name="Zhao Z."/>
            <person name="Zhou C."/>
            <person name="Zhu D."/>
            <person name="Lee S."/>
            <person name="Bess C."/>
            <person name="Blankenburg K."/>
            <person name="Forbes L."/>
            <person name="Fu Q."/>
            <person name="Gubbala S."/>
            <person name="Hirani K."/>
            <person name="Jayaseelan J.C."/>
            <person name="Lara F."/>
            <person name="Munidasa M."/>
            <person name="Palculict T."/>
            <person name="Patil S."/>
            <person name="Pu L.-L."/>
            <person name="Saada N."/>
            <person name="Tang L."/>
            <person name="Weissenberger G."/>
            <person name="Zhu Y."/>
            <person name="Hemphill L."/>
            <person name="Shang Y."/>
            <person name="Youmans B."/>
            <person name="Ayvaz T."/>
            <person name="Ross M."/>
            <person name="Santibanez J."/>
            <person name="Aqrawi P."/>
            <person name="Gross S."/>
            <person name="Joshi V."/>
            <person name="Fowler G."/>
            <person name="Nazareth L."/>
            <person name="Reid J."/>
            <person name="Worley K."/>
            <person name="Petrosino J."/>
            <person name="Highlander S."/>
            <person name="Gibbs R."/>
        </authorList>
    </citation>
    <scope>NUCLEOTIDE SEQUENCE [LARGE SCALE GENOMIC DNA]</scope>
    <source>
        <strain evidence="5">DSM 15952 / CCUG 50447 / LMG 22039 / TP 1.5</strain>
    </source>
</reference>
<dbReference type="NCBIfam" id="TIGR01167">
    <property type="entry name" value="LPXTG_anchor"/>
    <property type="match status" value="1"/>
</dbReference>
<comment type="caution">
    <text evidence="4">The sequence shown here is derived from an EMBL/GenBank/DDBJ whole genome shotgun (WGS) entry which is preliminary data.</text>
</comment>
<dbReference type="InterPro" id="IPR032364">
    <property type="entry name" value="GramPos_pilinD1_N"/>
</dbReference>
<gene>
    <name evidence="4" type="ORF">HMPREF9088_0209</name>
</gene>
<evidence type="ECO:0000313" key="4">
    <source>
        <dbReference type="EMBL" id="EFU74979.1"/>
    </source>
</evidence>
<feature type="region of interest" description="Disordered" evidence="1">
    <location>
        <begin position="192"/>
        <end position="216"/>
    </location>
</feature>
<keyword evidence="2" id="KW-0812">Transmembrane</keyword>
<dbReference type="HOGENOM" id="CLU_1080689_0_0_9"/>
<dbReference type="EMBL" id="AEPV01000004">
    <property type="protein sequence ID" value="EFU74979.1"/>
    <property type="molecule type" value="Genomic_DNA"/>
</dbReference>
<feature type="transmembrane region" description="Helical" evidence="2">
    <location>
        <begin position="227"/>
        <end position="245"/>
    </location>
</feature>
<dbReference type="STRING" id="888064.HMPREF9088_0209"/>
<proteinExistence type="predicted"/>
<dbReference type="PROSITE" id="PS51257">
    <property type="entry name" value="PROKAR_LIPOPROTEIN"/>
    <property type="match status" value="1"/>
</dbReference>
<feature type="domain" description="Gram-positive pilin subunit D1 N-terminal" evidence="3">
    <location>
        <begin position="35"/>
        <end position="189"/>
    </location>
</feature>
<dbReference type="Pfam" id="PF16555">
    <property type="entry name" value="GramPos_pilinD1"/>
    <property type="match status" value="1"/>
</dbReference>
<evidence type="ECO:0000259" key="3">
    <source>
        <dbReference type="Pfam" id="PF16555"/>
    </source>
</evidence>
<name>E6LCW9_ENTI1</name>
<organism evidence="4 5">
    <name type="scientific">Enterococcus italicus (strain DSM 15952 / CCUG 50447 / LMG 22039 / TP 1.5)</name>
    <dbReference type="NCBI Taxonomy" id="888064"/>
    <lineage>
        <taxon>Bacteria</taxon>
        <taxon>Bacillati</taxon>
        <taxon>Bacillota</taxon>
        <taxon>Bacilli</taxon>
        <taxon>Lactobacillales</taxon>
        <taxon>Enterococcaceae</taxon>
        <taxon>Enterococcus</taxon>
    </lineage>
</organism>
<evidence type="ECO:0000256" key="2">
    <source>
        <dbReference type="SAM" id="Phobius"/>
    </source>
</evidence>
<evidence type="ECO:0000256" key="1">
    <source>
        <dbReference type="SAM" id="MobiDB-lite"/>
    </source>
</evidence>
<dbReference type="OrthoDB" id="2249722at2"/>
<sequence>MSMKKRTNFLLLGLIFLSCFFFSFPLMSRADEQSDEVTIILHKRVWIDQAIPENLTNTGLVNQSFGGTPLADVSFTVYDATEVYDEASKQTDFQPKEWITEWAKKSTTDIQEADLPQIGEMQTTNDAGEVTFVLPQGSSHAYLFVQQPVQSNVLQFGVKDSAPLMIVVPYYPTNSNNYLKTINIYLKNSATSKQPLTPTEPTNTTKPEKLIPKTGSILPNTGQVNSMLAMSGVLILLGVGSYLWMRKKNDHQEEEER</sequence>
<dbReference type="InterPro" id="IPR013783">
    <property type="entry name" value="Ig-like_fold"/>
</dbReference>
<accession>E6LCW9</accession>
<dbReference type="eggNOG" id="COG4932">
    <property type="taxonomic scope" value="Bacteria"/>
</dbReference>
<protein>
    <submittedName>
        <fullName evidence="4">LPXTG-motif cell wall anchor domain protein</fullName>
    </submittedName>
</protein>
<dbReference type="Gene3D" id="2.60.40.10">
    <property type="entry name" value="Immunoglobulins"/>
    <property type="match status" value="1"/>
</dbReference>